<evidence type="ECO:0000313" key="9">
    <source>
        <dbReference type="Proteomes" id="UP001589568"/>
    </source>
</evidence>
<dbReference type="PROSITE" id="PS51755">
    <property type="entry name" value="OMPR_PHOB"/>
    <property type="match status" value="1"/>
</dbReference>
<dbReference type="EMBL" id="JBHMCF010000038">
    <property type="protein sequence ID" value="MFB9474543.1"/>
    <property type="molecule type" value="Genomic_DNA"/>
</dbReference>
<dbReference type="InterPro" id="IPR016032">
    <property type="entry name" value="Sig_transdc_resp-reg_C-effctor"/>
</dbReference>
<evidence type="ECO:0000256" key="3">
    <source>
        <dbReference type="ARBA" id="ARBA00023125"/>
    </source>
</evidence>
<dbReference type="PRINTS" id="PR00364">
    <property type="entry name" value="DISEASERSIST"/>
</dbReference>
<evidence type="ECO:0000313" key="8">
    <source>
        <dbReference type="EMBL" id="MFB9474543.1"/>
    </source>
</evidence>
<dbReference type="CDD" id="cd15831">
    <property type="entry name" value="BTAD"/>
    <property type="match status" value="1"/>
</dbReference>
<dbReference type="InterPro" id="IPR011990">
    <property type="entry name" value="TPR-like_helical_dom_sf"/>
</dbReference>
<dbReference type="Proteomes" id="UP001589568">
    <property type="component" value="Unassembled WGS sequence"/>
</dbReference>
<dbReference type="InterPro" id="IPR001867">
    <property type="entry name" value="OmpR/PhoB-type_DNA-bd"/>
</dbReference>
<dbReference type="Pfam" id="PF13424">
    <property type="entry name" value="TPR_12"/>
    <property type="match status" value="1"/>
</dbReference>
<keyword evidence="3 5" id="KW-0238">DNA-binding</keyword>
<dbReference type="InterPro" id="IPR036388">
    <property type="entry name" value="WH-like_DNA-bd_sf"/>
</dbReference>
<dbReference type="InterPro" id="IPR019734">
    <property type="entry name" value="TPR_rpt"/>
</dbReference>
<dbReference type="SMART" id="SM00862">
    <property type="entry name" value="Trans_reg_C"/>
    <property type="match status" value="1"/>
</dbReference>
<dbReference type="Pfam" id="PF03704">
    <property type="entry name" value="BTAD"/>
    <property type="match status" value="1"/>
</dbReference>
<dbReference type="Gene3D" id="1.25.40.10">
    <property type="entry name" value="Tetratricopeptide repeat domain"/>
    <property type="match status" value="2"/>
</dbReference>
<dbReference type="SUPFAM" id="SSF46894">
    <property type="entry name" value="C-terminal effector domain of the bipartite response regulators"/>
    <property type="match status" value="1"/>
</dbReference>
<comment type="caution">
    <text evidence="8">The sequence shown here is derived from an EMBL/GenBank/DDBJ whole genome shotgun (WGS) entry which is preliminary data.</text>
</comment>
<dbReference type="Pfam" id="PF00486">
    <property type="entry name" value="Trans_reg_C"/>
    <property type="match status" value="1"/>
</dbReference>
<dbReference type="PANTHER" id="PTHR35807:SF1">
    <property type="entry name" value="TRANSCRIPTIONAL REGULATOR REDD"/>
    <property type="match status" value="1"/>
</dbReference>
<dbReference type="SMART" id="SM00028">
    <property type="entry name" value="TPR"/>
    <property type="match status" value="4"/>
</dbReference>
<gene>
    <name evidence="8" type="ORF">ACFFR3_34040</name>
</gene>
<dbReference type="Gene3D" id="1.10.10.10">
    <property type="entry name" value="Winged helix-like DNA-binding domain superfamily/Winged helix DNA-binding domain"/>
    <property type="match status" value="1"/>
</dbReference>
<dbReference type="SUPFAM" id="SSF48452">
    <property type="entry name" value="TPR-like"/>
    <property type="match status" value="2"/>
</dbReference>
<organism evidence="8 9">
    <name type="scientific">Nonomuraea salmonea</name>
    <dbReference type="NCBI Taxonomy" id="46181"/>
    <lineage>
        <taxon>Bacteria</taxon>
        <taxon>Bacillati</taxon>
        <taxon>Actinomycetota</taxon>
        <taxon>Actinomycetes</taxon>
        <taxon>Streptosporangiales</taxon>
        <taxon>Streptosporangiaceae</taxon>
        <taxon>Nonomuraea</taxon>
    </lineage>
</organism>
<keyword evidence="9" id="KW-1185">Reference proteome</keyword>
<evidence type="ECO:0000259" key="7">
    <source>
        <dbReference type="PROSITE" id="PS51755"/>
    </source>
</evidence>
<dbReference type="Gene3D" id="3.40.50.300">
    <property type="entry name" value="P-loop containing nucleotide triphosphate hydrolases"/>
    <property type="match status" value="1"/>
</dbReference>
<evidence type="ECO:0000256" key="5">
    <source>
        <dbReference type="PROSITE-ProRule" id="PRU01091"/>
    </source>
</evidence>
<dbReference type="SMART" id="SM01043">
    <property type="entry name" value="BTAD"/>
    <property type="match status" value="1"/>
</dbReference>
<keyword evidence="4" id="KW-0804">Transcription</keyword>
<dbReference type="InterPro" id="IPR005158">
    <property type="entry name" value="BTAD"/>
</dbReference>
<evidence type="ECO:0000256" key="4">
    <source>
        <dbReference type="ARBA" id="ARBA00023163"/>
    </source>
</evidence>
<proteinExistence type="inferred from homology"/>
<sequence>MAIEFRLLGSIEAYVDGCPLDVGPARQRSVLAALLISPNEAIPADRLVERVWADRAPGQARGTLRTYIARLRHALGGFDEVGIVRHASGYMACLERGLVDLHRFYELIGEARATDDGVVAIDLFRRALALWRGEAFAELDTPWVRTLRSELETARIGAELDLSDLLLARGRHDEVLAALHTAAAARPLDERLAGQLMLALYRGGRQGDALDRYQSLRDRLAEELGADPSPPLRRLHQQILTADPALDLPDGRSEDGTSPTPRQLPAPPRLFTGRERELRALTAALDDAARDGTSMAAFAIEGAGGIGKTWLALQWAHEQAGRFPDGQLYVNLQGFSPGAQPTSPVAAVRGFLDALGVDPSAVPKDFDAQAALYRSLVAGRRMLVVLDNAATSGQVVPLLPGSPTCTVVITSRNKLTGLIAAHGARPIILDVLGEAEAHELLTRRLGADRLAAEPEVVRDLLRYCCGLPLALGIVAARILTHPGLPLSVFAEELRDHSTRLDALDTGEADTDVRAVLSWSKHGLSADAAELLALLGLAPGPDVSLAAAASLAGWPPPRTAKALRELDGAHLVQQHVRGRHRMHDLIRVYASEQARRGLSDDAWAAALRRLADFYVHTAYAGDRLLQPHREPIEIGAPAEGCRPEPLEDQTAALSWFDAEHDCLLAAHRMMADEGMHASVWQLAWASRTFQRRRGRWHEELTIWQAALAAAERLGDVAAQIEAHRYLGGTWAQLDGHAEAVRHLEHALSLAERAGNTAAQAHTHMAYGWVEKARSADESAVEHVMRASHLYRTLDNPVWVADALATAGWFHAELGRYDTARGQCEEALRIYQRHGDVEGEADTLHSLGYLAHHTGRHVEALGHYERARTLFQDLGHTYNEADALDRIGHTQAALDRPEPARQSWCQALDLYRAQQRGADAERVQIQLAALDDPI</sequence>
<dbReference type="SUPFAM" id="SSF52540">
    <property type="entry name" value="P-loop containing nucleoside triphosphate hydrolases"/>
    <property type="match status" value="1"/>
</dbReference>
<dbReference type="InterPro" id="IPR027417">
    <property type="entry name" value="P-loop_NTPase"/>
</dbReference>
<feature type="DNA-binding region" description="OmpR/PhoB-type" evidence="5">
    <location>
        <begin position="1"/>
        <end position="94"/>
    </location>
</feature>
<feature type="domain" description="OmpR/PhoB-type" evidence="7">
    <location>
        <begin position="1"/>
        <end position="94"/>
    </location>
</feature>
<dbReference type="PANTHER" id="PTHR35807">
    <property type="entry name" value="TRANSCRIPTIONAL REGULATOR REDD-RELATED"/>
    <property type="match status" value="1"/>
</dbReference>
<name>A0ABV5NW31_9ACTN</name>
<dbReference type="InterPro" id="IPR051677">
    <property type="entry name" value="AfsR-DnrI-RedD_regulator"/>
</dbReference>
<evidence type="ECO:0000256" key="6">
    <source>
        <dbReference type="SAM" id="MobiDB-lite"/>
    </source>
</evidence>
<protein>
    <submittedName>
        <fullName evidence="8">BTAD domain-containing putative transcriptional regulator</fullName>
    </submittedName>
</protein>
<evidence type="ECO:0000256" key="2">
    <source>
        <dbReference type="ARBA" id="ARBA00023015"/>
    </source>
</evidence>
<keyword evidence="2" id="KW-0805">Transcription regulation</keyword>
<dbReference type="RefSeq" id="WP_379484470.1">
    <property type="nucleotide sequence ID" value="NZ_JBHMCF010000038.1"/>
</dbReference>
<evidence type="ECO:0000256" key="1">
    <source>
        <dbReference type="ARBA" id="ARBA00005820"/>
    </source>
</evidence>
<accession>A0ABV5NW31</accession>
<feature type="region of interest" description="Disordered" evidence="6">
    <location>
        <begin position="243"/>
        <end position="272"/>
    </location>
</feature>
<reference evidence="8 9" key="1">
    <citation type="submission" date="2024-09" db="EMBL/GenBank/DDBJ databases">
        <authorList>
            <person name="Sun Q."/>
            <person name="Mori K."/>
        </authorList>
    </citation>
    <scope>NUCLEOTIDE SEQUENCE [LARGE SCALE GENOMIC DNA]</scope>
    <source>
        <strain evidence="8 9">JCM 3324</strain>
    </source>
</reference>
<comment type="similarity">
    <text evidence="1">Belongs to the AfsR/DnrI/RedD regulatory family.</text>
</comment>